<comment type="caution">
    <text evidence="2">The sequence shown here is derived from an EMBL/GenBank/DDBJ whole genome shotgun (WGS) entry which is preliminary data.</text>
</comment>
<sequence>MSGLQGKTNHPKLDRYDMISTRSHEDLDHPKLYKQGGIIPSRAILTHINLLLFHSSRLRRRACPPKRPSYSEDRSIVSEIWAEEIPINNEGAGESSNPQPTPEKEIDQRDQTIRQLETALRELLERQTREAAIATEAMKRAEELARKQ</sequence>
<evidence type="ECO:0000313" key="2">
    <source>
        <dbReference type="EMBL" id="MED6226356.1"/>
    </source>
</evidence>
<name>A0ABU6ZWN3_9FABA</name>
<dbReference type="EMBL" id="JASCZI010275107">
    <property type="protein sequence ID" value="MED6226356.1"/>
    <property type="molecule type" value="Genomic_DNA"/>
</dbReference>
<keyword evidence="3" id="KW-1185">Reference proteome</keyword>
<proteinExistence type="predicted"/>
<accession>A0ABU6ZWN3</accession>
<dbReference type="Proteomes" id="UP001341840">
    <property type="component" value="Unassembled WGS sequence"/>
</dbReference>
<evidence type="ECO:0000256" key="1">
    <source>
        <dbReference type="SAM" id="MobiDB-lite"/>
    </source>
</evidence>
<protein>
    <submittedName>
        <fullName evidence="2">Uncharacterized protein</fullName>
    </submittedName>
</protein>
<feature type="compositionally biased region" description="Basic and acidic residues" evidence="1">
    <location>
        <begin position="102"/>
        <end position="112"/>
    </location>
</feature>
<gene>
    <name evidence="2" type="ORF">PIB30_102896</name>
</gene>
<organism evidence="2 3">
    <name type="scientific">Stylosanthes scabra</name>
    <dbReference type="NCBI Taxonomy" id="79078"/>
    <lineage>
        <taxon>Eukaryota</taxon>
        <taxon>Viridiplantae</taxon>
        <taxon>Streptophyta</taxon>
        <taxon>Embryophyta</taxon>
        <taxon>Tracheophyta</taxon>
        <taxon>Spermatophyta</taxon>
        <taxon>Magnoliopsida</taxon>
        <taxon>eudicotyledons</taxon>
        <taxon>Gunneridae</taxon>
        <taxon>Pentapetalae</taxon>
        <taxon>rosids</taxon>
        <taxon>fabids</taxon>
        <taxon>Fabales</taxon>
        <taxon>Fabaceae</taxon>
        <taxon>Papilionoideae</taxon>
        <taxon>50 kb inversion clade</taxon>
        <taxon>dalbergioids sensu lato</taxon>
        <taxon>Dalbergieae</taxon>
        <taxon>Pterocarpus clade</taxon>
        <taxon>Stylosanthes</taxon>
    </lineage>
</organism>
<reference evidence="2 3" key="1">
    <citation type="journal article" date="2023" name="Plants (Basel)">
        <title>Bridging the Gap: Combining Genomics and Transcriptomics Approaches to Understand Stylosanthes scabra, an Orphan Legume from the Brazilian Caatinga.</title>
        <authorList>
            <person name="Ferreira-Neto J.R.C."/>
            <person name="da Silva M.D."/>
            <person name="Binneck E."/>
            <person name="de Melo N.F."/>
            <person name="da Silva R.H."/>
            <person name="de Melo A.L.T.M."/>
            <person name="Pandolfi V."/>
            <person name="Bustamante F.O."/>
            <person name="Brasileiro-Vidal A.C."/>
            <person name="Benko-Iseppon A.M."/>
        </authorList>
    </citation>
    <scope>NUCLEOTIDE SEQUENCE [LARGE SCALE GENOMIC DNA]</scope>
    <source>
        <tissue evidence="2">Leaves</tissue>
    </source>
</reference>
<feature type="region of interest" description="Disordered" evidence="1">
    <location>
        <begin position="87"/>
        <end position="113"/>
    </location>
</feature>
<evidence type="ECO:0000313" key="3">
    <source>
        <dbReference type="Proteomes" id="UP001341840"/>
    </source>
</evidence>